<accession>A0A011VYI9</accession>
<sequence length="533" mass="61095">MSYTSINYLLYVAVCLLIYRIIPKTKRWWVLLAASMGFYGIICREHPSLVLFILMTAATTYGGGLWLEKYIEQKEAYVKSQKGKWSKEEKSAYKDKVTVGKKRICASVLVLNFGVLAFLKYFNFFADTINSVTGRGSVPRLGLLLPIGISFYTFQSMGYIIDIYRKKYKAERNYLKFLLFVSFFPQIVQGPIAFYSDLAHQLYAGEDVRFQNIKQGVLLITWGFFKKLVIADRLVNTVMTVPNDCDSYSGTAVLLTALMYALQLYADFSGGIDISRGVAQLFGINMAENFKRPYFSKDISEYWHRWHITLGAWLREYLFYPVAMSKPFQKMGKALKARFGMKISKVLPVSIASLITFLVVGIWHGANWKYVAFGVWNGGIIMVSTLLESNFENWKKKLHIENTNKLFIAFQLFRTFLIVLVGYYFDIAPDFSTAMHMMYMSVTDLHPAEILNKDFLTSLTLSRADIIAVLAAMVVLLIVSLKQERSQTTLREQICKKSYVFQSLIFILLFYAVVIFGVYGPGSNPADFYYMQF</sequence>
<dbReference type="Proteomes" id="UP000021369">
    <property type="component" value="Unassembled WGS sequence"/>
</dbReference>
<evidence type="ECO:0000313" key="10">
    <source>
        <dbReference type="Proteomes" id="UP000021369"/>
    </source>
</evidence>
<dbReference type="Pfam" id="PF03062">
    <property type="entry name" value="MBOAT"/>
    <property type="match status" value="1"/>
</dbReference>
<evidence type="ECO:0000256" key="1">
    <source>
        <dbReference type="ARBA" id="ARBA00004651"/>
    </source>
</evidence>
<comment type="similarity">
    <text evidence="2 7">Belongs to the membrane-bound acyltransferase family.</text>
</comment>
<dbReference type="InterPro" id="IPR051085">
    <property type="entry name" value="MB_O-acyltransferase"/>
</dbReference>
<feature type="transmembrane region" description="Helical" evidence="8">
    <location>
        <begin position="370"/>
        <end position="387"/>
    </location>
</feature>
<dbReference type="RefSeq" id="WP_037286450.1">
    <property type="nucleotide sequence ID" value="NZ_JEOB01000002.1"/>
</dbReference>
<dbReference type="GO" id="GO:0042121">
    <property type="term" value="P:alginic acid biosynthetic process"/>
    <property type="evidence" value="ECO:0007669"/>
    <property type="project" value="InterPro"/>
</dbReference>
<dbReference type="EMBL" id="JEOB01000002">
    <property type="protein sequence ID" value="EXM39623.1"/>
    <property type="molecule type" value="Genomic_DNA"/>
</dbReference>
<dbReference type="OrthoDB" id="9805788at2"/>
<dbReference type="InterPro" id="IPR028362">
    <property type="entry name" value="AlgI"/>
</dbReference>
<dbReference type="PANTHER" id="PTHR13285:SF18">
    <property type="entry name" value="PROTEIN-CYSTEINE N-PALMITOYLTRANSFERASE RASP"/>
    <property type="match status" value="1"/>
</dbReference>
<comment type="caution">
    <text evidence="9">The sequence shown here is derived from an EMBL/GenBank/DDBJ whole genome shotgun (WGS) entry which is preliminary data.</text>
</comment>
<keyword evidence="6 7" id="KW-0472">Membrane</keyword>
<evidence type="ECO:0000256" key="2">
    <source>
        <dbReference type="ARBA" id="ARBA00010323"/>
    </source>
</evidence>
<evidence type="ECO:0000256" key="6">
    <source>
        <dbReference type="ARBA" id="ARBA00023136"/>
    </source>
</evidence>
<reference evidence="9 10" key="1">
    <citation type="submission" date="2013-06" db="EMBL/GenBank/DDBJ databases">
        <title>Rumen cellulosomics: divergent fiber-degrading strategies revealed by comparative genome-wide analysis of six Ruminococcal strains.</title>
        <authorList>
            <person name="Dassa B."/>
            <person name="Borovok I."/>
            <person name="Lamed R."/>
            <person name="Flint H."/>
            <person name="Yeoman C.J."/>
            <person name="White B."/>
            <person name="Bayer E.A."/>
        </authorList>
    </citation>
    <scope>NUCLEOTIDE SEQUENCE [LARGE SCALE GENOMIC DNA]</scope>
    <source>
        <strain evidence="9 10">SY3</strain>
    </source>
</reference>
<proteinExistence type="inferred from homology"/>
<dbReference type="PIRSF" id="PIRSF016636">
    <property type="entry name" value="AlgI_DltB"/>
    <property type="match status" value="1"/>
</dbReference>
<dbReference type="PANTHER" id="PTHR13285">
    <property type="entry name" value="ACYLTRANSFERASE"/>
    <property type="match status" value="1"/>
</dbReference>
<dbReference type="GO" id="GO:0016746">
    <property type="term" value="F:acyltransferase activity"/>
    <property type="evidence" value="ECO:0007669"/>
    <property type="project" value="UniProtKB-KW"/>
</dbReference>
<evidence type="ECO:0000256" key="5">
    <source>
        <dbReference type="ARBA" id="ARBA00022989"/>
    </source>
</evidence>
<keyword evidence="10" id="KW-1185">Reference proteome</keyword>
<evidence type="ECO:0000256" key="7">
    <source>
        <dbReference type="PIRNR" id="PIRNR016636"/>
    </source>
</evidence>
<keyword evidence="4 8" id="KW-0812">Transmembrane</keyword>
<feature type="transmembrane region" description="Helical" evidence="8">
    <location>
        <begin position="499"/>
        <end position="519"/>
    </location>
</feature>
<feature type="transmembrane region" description="Helical" evidence="8">
    <location>
        <begin position="407"/>
        <end position="425"/>
    </location>
</feature>
<keyword evidence="7 9" id="KW-0808">Transferase</keyword>
<dbReference type="PIRSF" id="PIRSF500217">
    <property type="entry name" value="AlgI"/>
    <property type="match status" value="1"/>
</dbReference>
<dbReference type="AlphaFoldDB" id="A0A011VYI9"/>
<evidence type="ECO:0000256" key="4">
    <source>
        <dbReference type="ARBA" id="ARBA00022692"/>
    </source>
</evidence>
<keyword evidence="3 7" id="KW-1003">Cell membrane</keyword>
<keyword evidence="5 8" id="KW-1133">Transmembrane helix</keyword>
<evidence type="ECO:0000256" key="3">
    <source>
        <dbReference type="ARBA" id="ARBA00022475"/>
    </source>
</evidence>
<feature type="transmembrane region" description="Helical" evidence="8">
    <location>
        <begin position="6"/>
        <end position="22"/>
    </location>
</feature>
<dbReference type="PATRIC" id="fig|1341156.4.peg.1855"/>
<feature type="transmembrane region" description="Helical" evidence="8">
    <location>
        <begin position="104"/>
        <end position="122"/>
    </location>
</feature>
<dbReference type="InterPro" id="IPR004299">
    <property type="entry name" value="MBOAT_fam"/>
</dbReference>
<dbReference type="InterPro" id="IPR024194">
    <property type="entry name" value="Ac/AlaTfrase_AlgI/DltB"/>
</dbReference>
<evidence type="ECO:0000256" key="8">
    <source>
        <dbReference type="SAM" id="Phobius"/>
    </source>
</evidence>
<gene>
    <name evidence="9" type="ORF">RASY3_07205</name>
</gene>
<feature type="transmembrane region" description="Helical" evidence="8">
    <location>
        <begin position="142"/>
        <end position="161"/>
    </location>
</feature>
<keyword evidence="7 9" id="KW-0012">Acyltransferase</keyword>
<dbReference type="GO" id="GO:0005886">
    <property type="term" value="C:plasma membrane"/>
    <property type="evidence" value="ECO:0007669"/>
    <property type="project" value="UniProtKB-SubCell"/>
</dbReference>
<name>A0A011VYI9_RUMAL</name>
<feature type="transmembrane region" description="Helical" evidence="8">
    <location>
        <begin position="461"/>
        <end position="479"/>
    </location>
</feature>
<organism evidence="9 10">
    <name type="scientific">Ruminococcus albus SY3</name>
    <dbReference type="NCBI Taxonomy" id="1341156"/>
    <lineage>
        <taxon>Bacteria</taxon>
        <taxon>Bacillati</taxon>
        <taxon>Bacillota</taxon>
        <taxon>Clostridia</taxon>
        <taxon>Eubacteriales</taxon>
        <taxon>Oscillospiraceae</taxon>
        <taxon>Ruminococcus</taxon>
    </lineage>
</organism>
<evidence type="ECO:0000313" key="9">
    <source>
        <dbReference type="EMBL" id="EXM39623.1"/>
    </source>
</evidence>
<feature type="transmembrane region" description="Helical" evidence="8">
    <location>
        <begin position="48"/>
        <end position="67"/>
    </location>
</feature>
<protein>
    <submittedName>
        <fullName evidence="9">Acyltransferase</fullName>
    </submittedName>
</protein>
<comment type="subcellular location">
    <subcellularLocation>
        <location evidence="1">Cell membrane</location>
        <topology evidence="1">Multi-pass membrane protein</topology>
    </subcellularLocation>
</comment>
<feature type="transmembrane region" description="Helical" evidence="8">
    <location>
        <begin position="346"/>
        <end position="364"/>
    </location>
</feature>